<evidence type="ECO:0000256" key="1">
    <source>
        <dbReference type="SAM" id="Phobius"/>
    </source>
</evidence>
<evidence type="ECO:0000313" key="3">
    <source>
        <dbReference type="Proteomes" id="UP000620633"/>
    </source>
</evidence>
<keyword evidence="1" id="KW-1133">Transmembrane helix</keyword>
<dbReference type="Proteomes" id="UP000620633">
    <property type="component" value="Unassembled WGS sequence"/>
</dbReference>
<protein>
    <submittedName>
        <fullName evidence="2">Uncharacterized protein</fullName>
    </submittedName>
</protein>
<keyword evidence="3" id="KW-1185">Reference proteome</keyword>
<reference evidence="3" key="1">
    <citation type="journal article" date="2019" name="Int. J. Syst. Evol. Microbiol.">
        <title>The Global Catalogue of Microorganisms (GCM) 10K type strain sequencing project: providing services to taxonomists for standard genome sequencing and annotation.</title>
        <authorList>
            <consortium name="The Broad Institute Genomics Platform"/>
            <consortium name="The Broad Institute Genome Sequencing Center for Infectious Disease"/>
            <person name="Wu L."/>
            <person name="Ma J."/>
        </authorList>
    </citation>
    <scope>NUCLEOTIDE SEQUENCE [LARGE SCALE GENOMIC DNA]</scope>
    <source>
        <strain evidence="3">JCM 31406</strain>
    </source>
</reference>
<keyword evidence="1" id="KW-0812">Transmembrane</keyword>
<proteinExistence type="predicted"/>
<dbReference type="PROSITE" id="PS51257">
    <property type="entry name" value="PROKAR_LIPOPROTEIN"/>
    <property type="match status" value="1"/>
</dbReference>
<accession>A0ABQ2SDT1</accession>
<sequence length="76" mass="7492">MKPRVASVTTRRASGVRGAFPVRSGAGVGALGACVMGFLLRVWGALYAGEGVTGWDRGGVGLSGVGLSSVGLSGVQ</sequence>
<comment type="caution">
    <text evidence="2">The sequence shown here is derived from an EMBL/GenBank/DDBJ whole genome shotgun (WGS) entry which is preliminary data.</text>
</comment>
<keyword evidence="1" id="KW-0472">Membrane</keyword>
<name>A0ABQ2SDT1_9DEIO</name>
<organism evidence="2 3">
    <name type="scientific">Deinococcus knuensis</name>
    <dbReference type="NCBI Taxonomy" id="1837380"/>
    <lineage>
        <taxon>Bacteria</taxon>
        <taxon>Thermotogati</taxon>
        <taxon>Deinococcota</taxon>
        <taxon>Deinococci</taxon>
        <taxon>Deinococcales</taxon>
        <taxon>Deinococcaceae</taxon>
        <taxon>Deinococcus</taxon>
    </lineage>
</organism>
<evidence type="ECO:0000313" key="2">
    <source>
        <dbReference type="EMBL" id="GGS23072.1"/>
    </source>
</evidence>
<feature type="transmembrane region" description="Helical" evidence="1">
    <location>
        <begin position="20"/>
        <end position="40"/>
    </location>
</feature>
<dbReference type="EMBL" id="BMQO01000003">
    <property type="protein sequence ID" value="GGS23072.1"/>
    <property type="molecule type" value="Genomic_DNA"/>
</dbReference>
<gene>
    <name evidence="2" type="ORF">GCM10008961_13340</name>
</gene>